<evidence type="ECO:0000313" key="7">
    <source>
        <dbReference type="Proteomes" id="UP001370490"/>
    </source>
</evidence>
<organism evidence="6 7">
    <name type="scientific">Dillenia turbinata</name>
    <dbReference type="NCBI Taxonomy" id="194707"/>
    <lineage>
        <taxon>Eukaryota</taxon>
        <taxon>Viridiplantae</taxon>
        <taxon>Streptophyta</taxon>
        <taxon>Embryophyta</taxon>
        <taxon>Tracheophyta</taxon>
        <taxon>Spermatophyta</taxon>
        <taxon>Magnoliopsida</taxon>
        <taxon>eudicotyledons</taxon>
        <taxon>Gunneridae</taxon>
        <taxon>Pentapetalae</taxon>
        <taxon>Dilleniales</taxon>
        <taxon>Dilleniaceae</taxon>
        <taxon>Dillenia</taxon>
    </lineage>
</organism>
<dbReference type="InterPro" id="IPR001360">
    <property type="entry name" value="Glyco_hydro_1"/>
</dbReference>
<dbReference type="Gene3D" id="3.20.20.80">
    <property type="entry name" value="Glycosidases"/>
    <property type="match status" value="2"/>
</dbReference>
<dbReference type="PANTHER" id="PTHR10353:SF137">
    <property type="entry name" value="MYROSINASE 3-RELATED"/>
    <property type="match status" value="1"/>
</dbReference>
<evidence type="ECO:0000256" key="1">
    <source>
        <dbReference type="ARBA" id="ARBA00010838"/>
    </source>
</evidence>
<evidence type="ECO:0000256" key="5">
    <source>
        <dbReference type="SAM" id="SignalP"/>
    </source>
</evidence>
<sequence>MANQGYTLLCLLVNFLNFLTRTEFDIFGHCNSPVTLSRRSFPKDFIFGTSSSAYQYEGATNEDGRGPSIWDIFAHDFSDRIADGSNGDVAEEFYHRYEDDVKVMKNLGFDAFRFSISWTRVLPSGKLSGGVNLKGINYYNNLINELLSNGLEPFVTLLQFDPPQALEDEYGGFRTVRDGVPIGPVAASSWLYVYPRGIQDVLLYLKSEYNNPLVYITENGMDDYNNETLPLQKALNDSMRIDYYHRHLWFLYKAIGDGANVKGYFAWSFLDNYEWGSGYTVRFGINFVDYSDGLKRYLKNSAKWFQNFLHT</sequence>
<dbReference type="InterPro" id="IPR017853">
    <property type="entry name" value="GH"/>
</dbReference>
<dbReference type="Pfam" id="PF00232">
    <property type="entry name" value="Glyco_hydro_1"/>
    <property type="match status" value="2"/>
</dbReference>
<reference evidence="6 7" key="1">
    <citation type="submission" date="2023-12" db="EMBL/GenBank/DDBJ databases">
        <title>A high-quality genome assembly for Dillenia turbinata (Dilleniales).</title>
        <authorList>
            <person name="Chanderbali A."/>
        </authorList>
    </citation>
    <scope>NUCLEOTIDE SEQUENCE [LARGE SCALE GENOMIC DNA]</scope>
    <source>
        <strain evidence="6">LSX21</strain>
        <tissue evidence="6">Leaf</tissue>
    </source>
</reference>
<evidence type="ECO:0000313" key="6">
    <source>
        <dbReference type="EMBL" id="KAK6928661.1"/>
    </source>
</evidence>
<dbReference type="SUPFAM" id="SSF51445">
    <property type="entry name" value="(Trans)glycosidases"/>
    <property type="match status" value="1"/>
</dbReference>
<gene>
    <name evidence="6" type="ORF">RJ641_004866</name>
</gene>
<evidence type="ECO:0000256" key="2">
    <source>
        <dbReference type="ARBA" id="ARBA00022801"/>
    </source>
</evidence>
<keyword evidence="5" id="KW-0732">Signal</keyword>
<feature type="chain" id="PRO_5042960570" evidence="5">
    <location>
        <begin position="25"/>
        <end position="311"/>
    </location>
</feature>
<dbReference type="PANTHER" id="PTHR10353">
    <property type="entry name" value="GLYCOSYL HYDROLASE"/>
    <property type="match status" value="1"/>
</dbReference>
<dbReference type="InterPro" id="IPR033132">
    <property type="entry name" value="GH_1_N_CS"/>
</dbReference>
<dbReference type="GO" id="GO:0005975">
    <property type="term" value="P:carbohydrate metabolic process"/>
    <property type="evidence" value="ECO:0007669"/>
    <property type="project" value="InterPro"/>
</dbReference>
<comment type="caution">
    <text evidence="6">The sequence shown here is derived from an EMBL/GenBank/DDBJ whole genome shotgun (WGS) entry which is preliminary data.</text>
</comment>
<accession>A0AAN8VEZ4</accession>
<dbReference type="PROSITE" id="PS00653">
    <property type="entry name" value="GLYCOSYL_HYDROL_F1_2"/>
    <property type="match status" value="1"/>
</dbReference>
<feature type="signal peptide" evidence="5">
    <location>
        <begin position="1"/>
        <end position="24"/>
    </location>
</feature>
<comment type="similarity">
    <text evidence="1 4">Belongs to the glycosyl hydrolase 1 family.</text>
</comment>
<dbReference type="EMBL" id="JBAMMX010000013">
    <property type="protein sequence ID" value="KAK6928661.1"/>
    <property type="molecule type" value="Genomic_DNA"/>
</dbReference>
<protein>
    <submittedName>
        <fullName evidence="6">Glycoside hydrolase family 1</fullName>
    </submittedName>
</protein>
<evidence type="ECO:0000256" key="3">
    <source>
        <dbReference type="ARBA" id="ARBA00023295"/>
    </source>
</evidence>
<keyword evidence="3" id="KW-0326">Glycosidase</keyword>
<dbReference type="GO" id="GO:0008422">
    <property type="term" value="F:beta-glucosidase activity"/>
    <property type="evidence" value="ECO:0007669"/>
    <property type="project" value="UniProtKB-ARBA"/>
</dbReference>
<evidence type="ECO:0000256" key="4">
    <source>
        <dbReference type="RuleBase" id="RU003690"/>
    </source>
</evidence>
<proteinExistence type="inferred from homology"/>
<keyword evidence="7" id="KW-1185">Reference proteome</keyword>
<dbReference type="AlphaFoldDB" id="A0AAN8VEZ4"/>
<keyword evidence="2 6" id="KW-0378">Hydrolase</keyword>
<name>A0AAN8VEZ4_9MAGN</name>
<dbReference type="PRINTS" id="PR00131">
    <property type="entry name" value="GLHYDRLASE1"/>
</dbReference>
<dbReference type="Proteomes" id="UP001370490">
    <property type="component" value="Unassembled WGS sequence"/>
</dbReference>